<dbReference type="InterPro" id="IPR050833">
    <property type="entry name" value="Poly_Biosynth_Transport"/>
</dbReference>
<accession>C4FIB8</accession>
<proteinExistence type="predicted"/>
<evidence type="ECO:0000256" key="3">
    <source>
        <dbReference type="ARBA" id="ARBA00022692"/>
    </source>
</evidence>
<evidence type="ECO:0000313" key="7">
    <source>
        <dbReference type="EMBL" id="EEP61187.1"/>
    </source>
</evidence>
<keyword evidence="4 6" id="KW-1133">Transmembrane helix</keyword>
<dbReference type="PANTHER" id="PTHR30250">
    <property type="entry name" value="PST FAMILY PREDICTED COLANIC ACID TRANSPORTER"/>
    <property type="match status" value="1"/>
</dbReference>
<dbReference type="GO" id="GO:0005886">
    <property type="term" value="C:plasma membrane"/>
    <property type="evidence" value="ECO:0007669"/>
    <property type="project" value="UniProtKB-SubCell"/>
</dbReference>
<feature type="transmembrane region" description="Helical" evidence="6">
    <location>
        <begin position="183"/>
        <end position="206"/>
    </location>
</feature>
<dbReference type="PANTHER" id="PTHR30250:SF11">
    <property type="entry name" value="O-ANTIGEN TRANSPORTER-RELATED"/>
    <property type="match status" value="1"/>
</dbReference>
<gene>
    <name evidence="7" type="ORF">SULYE_0302</name>
</gene>
<evidence type="ECO:0000256" key="2">
    <source>
        <dbReference type="ARBA" id="ARBA00022475"/>
    </source>
</evidence>
<feature type="transmembrane region" description="Helical" evidence="6">
    <location>
        <begin position="53"/>
        <end position="74"/>
    </location>
</feature>
<dbReference type="AlphaFoldDB" id="C4FIB8"/>
<keyword evidence="8" id="KW-1185">Reference proteome</keyword>
<feature type="transmembrane region" description="Helical" evidence="6">
    <location>
        <begin position="400"/>
        <end position="418"/>
    </location>
</feature>
<organism evidence="7 8">
    <name type="scientific">Sulfurihydrogenibium yellowstonense SS-5</name>
    <dbReference type="NCBI Taxonomy" id="432331"/>
    <lineage>
        <taxon>Bacteria</taxon>
        <taxon>Pseudomonadati</taxon>
        <taxon>Aquificota</taxon>
        <taxon>Aquificia</taxon>
        <taxon>Aquificales</taxon>
        <taxon>Hydrogenothermaceae</taxon>
        <taxon>Sulfurihydrogenibium</taxon>
    </lineage>
</organism>
<keyword evidence="5 6" id="KW-0472">Membrane</keyword>
<keyword evidence="3 6" id="KW-0812">Transmembrane</keyword>
<evidence type="ECO:0000256" key="5">
    <source>
        <dbReference type="ARBA" id="ARBA00023136"/>
    </source>
</evidence>
<dbReference type="RefSeq" id="WP_007545758.1">
    <property type="nucleotide sequence ID" value="NZ_ABZS01000018.1"/>
</dbReference>
<feature type="transmembrane region" description="Helical" evidence="6">
    <location>
        <begin position="304"/>
        <end position="328"/>
    </location>
</feature>
<name>C4FIB8_9AQUI</name>
<dbReference type="Pfam" id="PF01943">
    <property type="entry name" value="Polysacc_synt"/>
    <property type="match status" value="1"/>
</dbReference>
<feature type="transmembrane region" description="Helical" evidence="6">
    <location>
        <begin position="340"/>
        <end position="363"/>
    </location>
</feature>
<keyword evidence="2" id="KW-1003">Cell membrane</keyword>
<feature type="transmembrane region" description="Helical" evidence="6">
    <location>
        <begin position="95"/>
        <end position="117"/>
    </location>
</feature>
<sequence length="436" mass="50407">MNIKNYKEKLFKSDARKRLIENFLSLSVLQIANYILPLITLPYLVRVLGPENFGLIAFSQAFIGYFMILTDYGFNLSATRDISINRENKDKVSEIFSSVMIIKLALMIISLILMSVIIFSFEKFIHDWIIYYLTFGMVVGQVLFPVWFFQGMEKMKYITFLNILAKVIFTVAIFVFVKEASDYLYVPLLNSLGFIIAGILGLWIVFRDFEISFKFVGLEELKRQLKEGWYIFISQVNITFFNNTNVIILGSFTNNTIVGYYSAAEKLIRAVMGLQIPLINSVYPTMSKLLKEDINKAVAFGKKLLIYGTFTYVTLISIILLLSNEVIILLLGDNFTNSEIIFKIMLIIPITVFINNIYGTQFLINIGHSDKFSKIIIISGMSNLILCPILTYFFSYIGTAISWVIAEFFVLYGMYYYTTKYIEQLKLKYILRFERH</sequence>
<feature type="transmembrane region" description="Helical" evidence="6">
    <location>
        <begin position="375"/>
        <end position="394"/>
    </location>
</feature>
<protein>
    <submittedName>
        <fullName evidence="7">Putative O-antigen transporter</fullName>
    </submittedName>
</protein>
<dbReference type="InterPro" id="IPR002797">
    <property type="entry name" value="Polysacc_synth"/>
</dbReference>
<evidence type="ECO:0000313" key="8">
    <source>
        <dbReference type="Proteomes" id="UP000005540"/>
    </source>
</evidence>
<dbReference type="EMBL" id="ABZS01000018">
    <property type="protein sequence ID" value="EEP61187.1"/>
    <property type="molecule type" value="Genomic_DNA"/>
</dbReference>
<feature type="transmembrane region" description="Helical" evidence="6">
    <location>
        <begin position="20"/>
        <end position="41"/>
    </location>
</feature>
<reference evidence="7 8" key="1">
    <citation type="submission" date="2009-04" db="EMBL/GenBank/DDBJ databases">
        <authorList>
            <person name="Reysenbach A.-L."/>
            <person name="Heidelberg J.F."/>
            <person name="Nelson W.C."/>
        </authorList>
    </citation>
    <scope>NUCLEOTIDE SEQUENCE [LARGE SCALE GENOMIC DNA]</scope>
    <source>
        <strain evidence="7 8">SS-5</strain>
    </source>
</reference>
<dbReference type="OrthoDB" id="9815702at2"/>
<dbReference type="CDD" id="cd13128">
    <property type="entry name" value="MATE_Wzx_like"/>
    <property type="match status" value="1"/>
</dbReference>
<comment type="caution">
    <text evidence="7">The sequence shown here is derived from an EMBL/GenBank/DDBJ whole genome shotgun (WGS) entry which is preliminary data.</text>
</comment>
<dbReference type="Proteomes" id="UP000005540">
    <property type="component" value="Unassembled WGS sequence"/>
</dbReference>
<feature type="transmembrane region" description="Helical" evidence="6">
    <location>
        <begin position="157"/>
        <end position="177"/>
    </location>
</feature>
<evidence type="ECO:0000256" key="4">
    <source>
        <dbReference type="ARBA" id="ARBA00022989"/>
    </source>
</evidence>
<comment type="subcellular location">
    <subcellularLocation>
        <location evidence="1">Cell membrane</location>
        <topology evidence="1">Multi-pass membrane protein</topology>
    </subcellularLocation>
</comment>
<feature type="transmembrane region" description="Helical" evidence="6">
    <location>
        <begin position="129"/>
        <end position="150"/>
    </location>
</feature>
<evidence type="ECO:0000256" key="1">
    <source>
        <dbReference type="ARBA" id="ARBA00004651"/>
    </source>
</evidence>
<evidence type="ECO:0000256" key="6">
    <source>
        <dbReference type="SAM" id="Phobius"/>
    </source>
</evidence>